<evidence type="ECO:0000313" key="1">
    <source>
        <dbReference type="EMBL" id="MCI89977.1"/>
    </source>
</evidence>
<accession>A0A392VQ22</accession>
<dbReference type="AlphaFoldDB" id="A0A392VQ22"/>
<protein>
    <submittedName>
        <fullName evidence="1">Uncharacterized protein</fullName>
    </submittedName>
</protein>
<evidence type="ECO:0000313" key="2">
    <source>
        <dbReference type="Proteomes" id="UP000265520"/>
    </source>
</evidence>
<dbReference type="EMBL" id="LXQA011231866">
    <property type="protein sequence ID" value="MCI89977.1"/>
    <property type="molecule type" value="Genomic_DNA"/>
</dbReference>
<proteinExistence type="predicted"/>
<comment type="caution">
    <text evidence="1">The sequence shown here is derived from an EMBL/GenBank/DDBJ whole genome shotgun (WGS) entry which is preliminary data.</text>
</comment>
<keyword evidence="2" id="KW-1185">Reference proteome</keyword>
<organism evidence="1 2">
    <name type="scientific">Trifolium medium</name>
    <dbReference type="NCBI Taxonomy" id="97028"/>
    <lineage>
        <taxon>Eukaryota</taxon>
        <taxon>Viridiplantae</taxon>
        <taxon>Streptophyta</taxon>
        <taxon>Embryophyta</taxon>
        <taxon>Tracheophyta</taxon>
        <taxon>Spermatophyta</taxon>
        <taxon>Magnoliopsida</taxon>
        <taxon>eudicotyledons</taxon>
        <taxon>Gunneridae</taxon>
        <taxon>Pentapetalae</taxon>
        <taxon>rosids</taxon>
        <taxon>fabids</taxon>
        <taxon>Fabales</taxon>
        <taxon>Fabaceae</taxon>
        <taxon>Papilionoideae</taxon>
        <taxon>50 kb inversion clade</taxon>
        <taxon>NPAAA clade</taxon>
        <taxon>Hologalegina</taxon>
        <taxon>IRL clade</taxon>
        <taxon>Trifolieae</taxon>
        <taxon>Trifolium</taxon>
    </lineage>
</organism>
<sequence length="26" mass="3290">MEQDKKVMKHLRMMRWKVVAWCEQVV</sequence>
<name>A0A392VQ22_9FABA</name>
<dbReference type="Proteomes" id="UP000265520">
    <property type="component" value="Unassembled WGS sequence"/>
</dbReference>
<reference evidence="1 2" key="1">
    <citation type="journal article" date="2018" name="Front. Plant Sci.">
        <title>Red Clover (Trifolium pratense) and Zigzag Clover (T. medium) - A Picture of Genomic Similarities and Differences.</title>
        <authorList>
            <person name="Dluhosova J."/>
            <person name="Istvanek J."/>
            <person name="Nedelnik J."/>
            <person name="Repkova J."/>
        </authorList>
    </citation>
    <scope>NUCLEOTIDE SEQUENCE [LARGE SCALE GENOMIC DNA]</scope>
    <source>
        <strain evidence="2">cv. 10/8</strain>
        <tissue evidence="1">Leaf</tissue>
    </source>
</reference>
<feature type="non-terminal residue" evidence="1">
    <location>
        <position position="26"/>
    </location>
</feature>